<dbReference type="Gene3D" id="1.10.275.10">
    <property type="entry name" value="Fumarase/aspartase (N-terminal domain)"/>
    <property type="match status" value="1"/>
</dbReference>
<dbReference type="OrthoDB" id="9768878at2"/>
<dbReference type="EMBL" id="NFJD01000001">
    <property type="protein sequence ID" value="OUO57506.1"/>
    <property type="molecule type" value="Genomic_DNA"/>
</dbReference>
<dbReference type="InterPro" id="IPR020557">
    <property type="entry name" value="Fumarate_lyase_CS"/>
</dbReference>
<dbReference type="InterPro" id="IPR008948">
    <property type="entry name" value="L-Aspartase-like"/>
</dbReference>
<accession>A0A1Y4DEL1</accession>
<reference evidence="8" key="1">
    <citation type="submission" date="2017-04" db="EMBL/GenBank/DDBJ databases">
        <title>Function of individual gut microbiota members based on whole genome sequencing of pure cultures obtained from chicken caecum.</title>
        <authorList>
            <person name="Medvecky M."/>
            <person name="Cejkova D."/>
            <person name="Polansky O."/>
            <person name="Karasova D."/>
            <person name="Kubasova T."/>
            <person name="Cizek A."/>
            <person name="Rychlik I."/>
        </authorList>
    </citation>
    <scope>NUCLEOTIDE SEQUENCE [LARGE SCALE GENOMIC DNA]</scope>
    <source>
        <strain evidence="8">An273</strain>
    </source>
</reference>
<dbReference type="Pfam" id="PF08328">
    <property type="entry name" value="ASL_C"/>
    <property type="match status" value="1"/>
</dbReference>
<evidence type="ECO:0000313" key="7">
    <source>
        <dbReference type="EMBL" id="OUO57506.1"/>
    </source>
</evidence>
<dbReference type="RefSeq" id="WP_087286954.1">
    <property type="nucleotide sequence ID" value="NZ_NFJD01000001.1"/>
</dbReference>
<evidence type="ECO:0000256" key="1">
    <source>
        <dbReference type="ARBA" id="ARBA00004706"/>
    </source>
</evidence>
<evidence type="ECO:0000256" key="3">
    <source>
        <dbReference type="ARBA" id="ARBA00022755"/>
    </source>
</evidence>
<evidence type="ECO:0000313" key="8">
    <source>
        <dbReference type="Proteomes" id="UP000196368"/>
    </source>
</evidence>
<dbReference type="Gene3D" id="1.20.200.10">
    <property type="entry name" value="Fumarase/aspartase (Central domain)"/>
    <property type="match status" value="1"/>
</dbReference>
<feature type="domain" description="Adenylosuccinate lyase PurB C-terminal" evidence="6">
    <location>
        <begin position="336"/>
        <end position="450"/>
    </location>
</feature>
<dbReference type="PANTHER" id="PTHR43411:SF1">
    <property type="entry name" value="ADENYLOSUCCINATE LYASE"/>
    <property type="match status" value="1"/>
</dbReference>
<keyword evidence="8" id="KW-1185">Reference proteome</keyword>
<dbReference type="InterPro" id="IPR047136">
    <property type="entry name" value="PurB_bact"/>
</dbReference>
<keyword evidence="3" id="KW-0658">Purine biosynthesis</keyword>
<dbReference type="AlphaFoldDB" id="A0A1Y4DEL1"/>
<dbReference type="Gene3D" id="1.10.40.30">
    <property type="entry name" value="Fumarase/aspartase (C-terminal domain)"/>
    <property type="match status" value="1"/>
</dbReference>
<dbReference type="InterPro" id="IPR013539">
    <property type="entry name" value="PurB_C"/>
</dbReference>
<dbReference type="GO" id="GO:0004018">
    <property type="term" value="F:N6-(1,2-dicarboxyethyl)AMP AMP-lyase (fumarate-forming) activity"/>
    <property type="evidence" value="ECO:0007669"/>
    <property type="project" value="InterPro"/>
</dbReference>
<dbReference type="Proteomes" id="UP000196368">
    <property type="component" value="Unassembled WGS sequence"/>
</dbReference>
<dbReference type="SUPFAM" id="SSF48557">
    <property type="entry name" value="L-aspartase-like"/>
    <property type="match status" value="1"/>
</dbReference>
<dbReference type="InterPro" id="IPR024083">
    <property type="entry name" value="Fumarase/histidase_N"/>
</dbReference>
<evidence type="ECO:0000256" key="4">
    <source>
        <dbReference type="ARBA" id="ARBA00025012"/>
    </source>
</evidence>
<dbReference type="InterPro" id="IPR000362">
    <property type="entry name" value="Fumarate_lyase_fam"/>
</dbReference>
<proteinExistence type="predicted"/>
<feature type="domain" description="Fumarate lyase N-terminal" evidence="5">
    <location>
        <begin position="92"/>
        <end position="317"/>
    </location>
</feature>
<comment type="caution">
    <text evidence="7">The sequence shown here is derived from an EMBL/GenBank/DDBJ whole genome shotgun (WGS) entry which is preliminary data.</text>
</comment>
<evidence type="ECO:0000259" key="6">
    <source>
        <dbReference type="Pfam" id="PF08328"/>
    </source>
</evidence>
<comment type="pathway">
    <text evidence="1">Purine metabolism; IMP biosynthesis via de novo pathway; 5-amino-1-(5-phospho-D-ribosyl)imidazole-4-carboxamide from 5-amino-1-(5-phospho-D-ribosyl)imidazole-4-carboxylate: step 2/2.</text>
</comment>
<comment type="function">
    <text evidence="4">Catalyzes two reactions in de novo purine nucleotide biosynthesis. Catalyzes the breakdown of 5-aminoimidazole- (N-succinylocarboxamide) ribotide (SAICAR or 2-[5-amino-1-(5-phospho-beta-D-ribosyl)imidazole-4-carboxamido]succinate) to 5-aminoimidazole-4-carboxamide ribotide (AICAR or 5-amino-1-(5-phospho-beta-D-ribosyl)imidazole-4-carboxamide) and fumarate, and of adenylosuccinate (ADS or N(6)-(1,2-dicarboxyethyl)-AMP) to adenosine monophosphate (AMP) and fumarate.</text>
</comment>
<gene>
    <name evidence="7" type="ORF">B5F75_01665</name>
</gene>
<keyword evidence="7" id="KW-0456">Lyase</keyword>
<name>A0A1Y4DEL1_9BACT</name>
<dbReference type="PROSITE" id="PS00163">
    <property type="entry name" value="FUMARATE_LYASES"/>
    <property type="match status" value="1"/>
</dbReference>
<dbReference type="PANTHER" id="PTHR43411">
    <property type="entry name" value="ADENYLOSUCCINATE LYASE"/>
    <property type="match status" value="1"/>
</dbReference>
<evidence type="ECO:0000259" key="5">
    <source>
        <dbReference type="Pfam" id="PF00206"/>
    </source>
</evidence>
<protein>
    <submittedName>
        <fullName evidence="7">Adenylosuccinate lyase</fullName>
    </submittedName>
</protein>
<organism evidence="7 8">
    <name type="scientific">Candidatus Avelusimicrobium gallicola</name>
    <dbReference type="NCBI Taxonomy" id="2562704"/>
    <lineage>
        <taxon>Bacteria</taxon>
        <taxon>Pseudomonadati</taxon>
        <taxon>Elusimicrobiota</taxon>
        <taxon>Elusimicrobia</taxon>
        <taxon>Elusimicrobiales</taxon>
        <taxon>Elusimicrobiaceae</taxon>
        <taxon>Candidatus Avelusimicrobium</taxon>
    </lineage>
</organism>
<dbReference type="NCBIfam" id="NF006764">
    <property type="entry name" value="PRK09285.1"/>
    <property type="match status" value="1"/>
</dbReference>
<comment type="pathway">
    <text evidence="2">Purine metabolism; AMP biosynthesis via de novo pathway; AMP from IMP: step 2/2.</text>
</comment>
<dbReference type="InterPro" id="IPR022761">
    <property type="entry name" value="Fumarate_lyase_N"/>
</dbReference>
<dbReference type="GO" id="GO:0006188">
    <property type="term" value="P:IMP biosynthetic process"/>
    <property type="evidence" value="ECO:0007669"/>
    <property type="project" value="InterPro"/>
</dbReference>
<sequence>MNIPALCPLDGRYSGRLGALRSVMSEAAFTAYRVRVECAWFEILSELKLFKPLTKEERGLLAQACELSAADLDHIRALEFDGYLHIPPTRHDVKAVEYFLRLRLGKTSLKDRLQWLHFALTSEDVNSAAYALLLTQGVEKALLPALENLQKELSKLARKEARSVLLARTHGQPAVPTTFGKEMRVFANRLARQIAQLKRQEITFKFGGAVGNFNAHYAAFPQVRWPRAAAKMAAVLNRGHKMKISLTPVSTQVDPRDSYAELFDNLRRADVALLDLCRDMWQYISAGLVHQKTAAGEVGSSTMPQKVNPIDFENAEGNLQLADALFGLFSCKLPVSRLQRDLSDSTVLRNMAVAFGYALVAYQSVLKGLGKISFDRAAARQELCAHPEVLAEAVQTLLRAAGYPHAYETLRDFTRGRAVTASLLQQFIAGLPVDAATRSKLQALCPENYLGRARELAEEKYD</sequence>
<dbReference type="PRINTS" id="PR00149">
    <property type="entry name" value="FUMRATELYASE"/>
</dbReference>
<dbReference type="Pfam" id="PF00206">
    <property type="entry name" value="Lyase_1"/>
    <property type="match status" value="1"/>
</dbReference>
<evidence type="ECO:0000256" key="2">
    <source>
        <dbReference type="ARBA" id="ARBA00004734"/>
    </source>
</evidence>